<evidence type="ECO:0000313" key="3">
    <source>
        <dbReference type="Proteomes" id="UP001470230"/>
    </source>
</evidence>
<accession>A0ABR2J1H8</accession>
<sequence>MNPEDNNSNSQIYVKDALKGPKILFCCFYDYTINPGEKETVYAKYILEPITAGGTCFTKAVEYFGIEVDLVKHYEDAIGKLTNKNKDGKCEYYAVWFMSSNYLQLPLPENGSQYYRDQFIDCVIKFWKNGGSVIALCDNDPFTFLVNLFLDRIEFPETGKTNLRVPGFHQGRTHLKTDPTGKLDQPGTFNSSPIEFEKGRRAPLSHNFVDIYEGVTISYAPDDQ</sequence>
<gene>
    <name evidence="2" type="ORF">M9Y10_007493</name>
</gene>
<evidence type="ECO:0000313" key="2">
    <source>
        <dbReference type="EMBL" id="KAK8871753.1"/>
    </source>
</evidence>
<proteinExistence type="predicted"/>
<evidence type="ECO:0000256" key="1">
    <source>
        <dbReference type="SAM" id="MobiDB-lite"/>
    </source>
</evidence>
<reference evidence="2 3" key="1">
    <citation type="submission" date="2024-04" db="EMBL/GenBank/DDBJ databases">
        <title>Tritrichomonas musculus Genome.</title>
        <authorList>
            <person name="Alves-Ferreira E."/>
            <person name="Grigg M."/>
            <person name="Lorenzi H."/>
            <person name="Galac M."/>
        </authorList>
    </citation>
    <scope>NUCLEOTIDE SEQUENCE [LARGE SCALE GENOMIC DNA]</scope>
    <source>
        <strain evidence="2 3">EAF2021</strain>
    </source>
</reference>
<protein>
    <submittedName>
        <fullName evidence="2">Uncharacterized protein</fullName>
    </submittedName>
</protein>
<name>A0ABR2J1H8_9EUKA</name>
<dbReference type="Proteomes" id="UP001470230">
    <property type="component" value="Unassembled WGS sequence"/>
</dbReference>
<feature type="region of interest" description="Disordered" evidence="1">
    <location>
        <begin position="169"/>
        <end position="188"/>
    </location>
</feature>
<dbReference type="EMBL" id="JAPFFF010000013">
    <property type="protein sequence ID" value="KAK8871753.1"/>
    <property type="molecule type" value="Genomic_DNA"/>
</dbReference>
<keyword evidence="3" id="KW-1185">Reference proteome</keyword>
<organism evidence="2 3">
    <name type="scientific">Tritrichomonas musculus</name>
    <dbReference type="NCBI Taxonomy" id="1915356"/>
    <lineage>
        <taxon>Eukaryota</taxon>
        <taxon>Metamonada</taxon>
        <taxon>Parabasalia</taxon>
        <taxon>Tritrichomonadida</taxon>
        <taxon>Tritrichomonadidae</taxon>
        <taxon>Tritrichomonas</taxon>
    </lineage>
</organism>
<comment type="caution">
    <text evidence="2">The sequence shown here is derived from an EMBL/GenBank/DDBJ whole genome shotgun (WGS) entry which is preliminary data.</text>
</comment>